<reference evidence="1 2" key="1">
    <citation type="submission" date="2019-07" db="EMBL/GenBank/DDBJ databases">
        <title>Rapid identification of Enteric Bacteria from Whole Genome Sequences (WGS) using Average Nucleotide Identity (ANI).</title>
        <authorList>
            <person name="Lane C."/>
        </authorList>
    </citation>
    <scope>NUCLEOTIDE SEQUENCE [LARGE SCALE GENOMIC DNA]</scope>
    <source>
        <strain evidence="1 2">2013D-9588</strain>
    </source>
</reference>
<sequence length="75" mass="8719">MRSNETHNPSNTEGIVLLDTKQLKELIKIKGDATLWRYLKEGKIPQPKFAISRTKRIWDRDEVLNHLNKFSGGDK</sequence>
<proteinExistence type="predicted"/>
<evidence type="ECO:0008006" key="3">
    <source>
        <dbReference type="Google" id="ProtNLM"/>
    </source>
</evidence>
<evidence type="ECO:0000313" key="2">
    <source>
        <dbReference type="Proteomes" id="UP000321599"/>
    </source>
</evidence>
<organism evidence="1 2">
    <name type="scientific">Campylobacter lanienae</name>
    <dbReference type="NCBI Taxonomy" id="75658"/>
    <lineage>
        <taxon>Bacteria</taxon>
        <taxon>Pseudomonadati</taxon>
        <taxon>Campylobacterota</taxon>
        <taxon>Epsilonproteobacteria</taxon>
        <taxon>Campylobacterales</taxon>
        <taxon>Campylobacteraceae</taxon>
        <taxon>Campylobacter</taxon>
    </lineage>
</organism>
<keyword evidence="2" id="KW-1185">Reference proteome</keyword>
<dbReference type="RefSeq" id="WP_147499132.1">
    <property type="nucleotide sequence ID" value="NZ_VOAV01000030.1"/>
</dbReference>
<dbReference type="Proteomes" id="UP000321599">
    <property type="component" value="Unassembled WGS sequence"/>
</dbReference>
<evidence type="ECO:0000313" key="1">
    <source>
        <dbReference type="EMBL" id="TWO27814.1"/>
    </source>
</evidence>
<comment type="caution">
    <text evidence="1">The sequence shown here is derived from an EMBL/GenBank/DDBJ whole genome shotgun (WGS) entry which is preliminary data.</text>
</comment>
<accession>A0ABY3G677</accession>
<dbReference type="EMBL" id="VOAV01000030">
    <property type="protein sequence ID" value="TWO27814.1"/>
    <property type="molecule type" value="Genomic_DNA"/>
</dbReference>
<name>A0ABY3G677_9BACT</name>
<protein>
    <recommendedName>
        <fullName evidence="3">Transcriptional regulator</fullName>
    </recommendedName>
</protein>
<gene>
    <name evidence="1" type="ORF">XK09_07205</name>
</gene>